<protein>
    <recommendedName>
        <fullName evidence="1">Manganese lipoxygenase</fullName>
    </recommendedName>
</protein>
<reference evidence="8 9" key="1">
    <citation type="journal article" date="2012" name="PLoS Pathog.">
        <title>Diverse lifestyles and strategies of plant pathogenesis encoded in the genomes of eighteen Dothideomycetes fungi.</title>
        <authorList>
            <person name="Ohm R.A."/>
            <person name="Feau N."/>
            <person name="Henrissat B."/>
            <person name="Schoch C.L."/>
            <person name="Horwitz B.A."/>
            <person name="Barry K.W."/>
            <person name="Condon B.J."/>
            <person name="Copeland A.C."/>
            <person name="Dhillon B."/>
            <person name="Glaser F."/>
            <person name="Hesse C.N."/>
            <person name="Kosti I."/>
            <person name="LaButti K."/>
            <person name="Lindquist E.A."/>
            <person name="Lucas S."/>
            <person name="Salamov A.A."/>
            <person name="Bradshaw R.E."/>
            <person name="Ciuffetti L."/>
            <person name="Hamelin R.C."/>
            <person name="Kema G.H.J."/>
            <person name="Lawrence C."/>
            <person name="Scott J.A."/>
            <person name="Spatafora J.W."/>
            <person name="Turgeon B.G."/>
            <person name="de Wit P.J.G.M."/>
            <person name="Zhong S."/>
            <person name="Goodwin S.B."/>
            <person name="Grigoriev I.V."/>
        </authorList>
    </citation>
    <scope>NUCLEOTIDE SEQUENCE [LARGE SCALE GENOMIC DNA]</scope>
    <source>
        <strain evidence="8 9">SO2202</strain>
    </source>
</reference>
<evidence type="ECO:0000313" key="9">
    <source>
        <dbReference type="Proteomes" id="UP000016931"/>
    </source>
</evidence>
<dbReference type="GO" id="GO:0050584">
    <property type="term" value="F:linoleate 11-lipoxygenase activity"/>
    <property type="evidence" value="ECO:0007669"/>
    <property type="project" value="UniProtKB-ARBA"/>
</dbReference>
<organism evidence="8 9">
    <name type="scientific">Sphaerulina musiva (strain SO2202)</name>
    <name type="common">Poplar stem canker fungus</name>
    <name type="synonym">Septoria musiva</name>
    <dbReference type="NCBI Taxonomy" id="692275"/>
    <lineage>
        <taxon>Eukaryota</taxon>
        <taxon>Fungi</taxon>
        <taxon>Dikarya</taxon>
        <taxon>Ascomycota</taxon>
        <taxon>Pezizomycotina</taxon>
        <taxon>Dothideomycetes</taxon>
        <taxon>Dothideomycetidae</taxon>
        <taxon>Mycosphaerellales</taxon>
        <taxon>Mycosphaerellaceae</taxon>
        <taxon>Sphaerulina</taxon>
    </lineage>
</organism>
<evidence type="ECO:0000256" key="5">
    <source>
        <dbReference type="SAM" id="MobiDB-lite"/>
    </source>
</evidence>
<dbReference type="SUPFAM" id="SSF48484">
    <property type="entry name" value="Lipoxigenase"/>
    <property type="match status" value="1"/>
</dbReference>
<dbReference type="GO" id="GO:0046872">
    <property type="term" value="F:metal ion binding"/>
    <property type="evidence" value="ECO:0007669"/>
    <property type="project" value="UniProtKB-KW"/>
</dbReference>
<dbReference type="RefSeq" id="XP_016763593.1">
    <property type="nucleotide sequence ID" value="XM_016909522.1"/>
</dbReference>
<accession>M3B6Q0</accession>
<keyword evidence="3" id="KW-0223">Dioxygenase</keyword>
<feature type="region of interest" description="Disordered" evidence="5">
    <location>
        <begin position="26"/>
        <end position="52"/>
    </location>
</feature>
<dbReference type="PROSITE" id="PS51393">
    <property type="entry name" value="LIPOXYGENASE_3"/>
    <property type="match status" value="1"/>
</dbReference>
<dbReference type="InterPro" id="IPR036226">
    <property type="entry name" value="LipOase_C_sf"/>
</dbReference>
<keyword evidence="4" id="KW-0560">Oxidoreductase</keyword>
<keyword evidence="9" id="KW-1185">Reference proteome</keyword>
<dbReference type="HOGENOM" id="CLU_004282_4_0_1"/>
<sequence>MHIFTLPYVLWLLPAVVSASPLRSLETRQNDNDPVDSPYSIPQDSSSPLRAAGVSTKQKDFTYGPGIGGGPFSPAGPLGIAAIKRDSAIYQKEGGNQLQLTQAENASAAAAVDQYNGLKTLDDYVKLYDGQWERSTSPSGVSPGLLTNYTDDLLFSMERLSFNPYAVRRLTPEEDLPFTVDDEIVRKVSGQPLAELHSSSRLFYIDHREQDKLTRATGGKYSAACDALFYISEAPDKFLPLSIRAKNTDNDGLVYTPRDSPEDWLLAKIMFNCADFFMSQIHHLAHTHFVAEILFQAAIRTLSDDHPVLALLSRIMYGTFGIRPAGATNLFSPGAAIDRYFGYTGASAVQWGAELYASGFAGSIQSNYFLTNLRKRGLIDSPSGPALPRFPFYEDALPLYNATQTFFAAFVGSYYSDPSTITADIELQAWLVEAKGPAQAIDVPDISTPADLVDLLTHIAHLSTSAHHSVNLNQLITSNGVLPFHPTAIYKPVPTQKGITDVASYLPPLSKCLGFLTVGANFARPLLVDSNRSMVHMFDDDVMLSRMNQVTRDANGAFMKDLQARSSEVRARDFDQDGLAQGMPFLWKALDPETIPWSLSI</sequence>
<dbReference type="Proteomes" id="UP000016931">
    <property type="component" value="Unassembled WGS sequence"/>
</dbReference>
<evidence type="ECO:0000259" key="7">
    <source>
        <dbReference type="PROSITE" id="PS51393"/>
    </source>
</evidence>
<dbReference type="GO" id="GO:0034440">
    <property type="term" value="P:lipid oxidation"/>
    <property type="evidence" value="ECO:0007669"/>
    <property type="project" value="InterPro"/>
</dbReference>
<dbReference type="SMR" id="M3B6Q0"/>
<keyword evidence="6" id="KW-0732">Signal</keyword>
<dbReference type="OrthoDB" id="407298at2759"/>
<dbReference type="eggNOG" id="ENOG502QQSP">
    <property type="taxonomic scope" value="Eukaryota"/>
</dbReference>
<dbReference type="OMA" id="RYSFIKT"/>
<proteinExistence type="predicted"/>
<dbReference type="GeneID" id="27906659"/>
<keyword evidence="2" id="KW-0479">Metal-binding</keyword>
<dbReference type="InterPro" id="IPR000907">
    <property type="entry name" value="LipOase"/>
</dbReference>
<dbReference type="Gene3D" id="3.10.450.60">
    <property type="match status" value="1"/>
</dbReference>
<dbReference type="AlphaFoldDB" id="M3B6Q0"/>
<evidence type="ECO:0000256" key="6">
    <source>
        <dbReference type="SAM" id="SignalP"/>
    </source>
</evidence>
<evidence type="ECO:0000256" key="1">
    <source>
        <dbReference type="ARBA" id="ARBA00021175"/>
    </source>
</evidence>
<dbReference type="PANTHER" id="PTHR11771">
    <property type="entry name" value="LIPOXYGENASE"/>
    <property type="match status" value="1"/>
</dbReference>
<dbReference type="Gene3D" id="1.20.245.10">
    <property type="entry name" value="Lipoxygenase-1, Domain 5"/>
    <property type="match status" value="1"/>
</dbReference>
<gene>
    <name evidence="8" type="ORF">SEPMUDRAFT_60337</name>
</gene>
<feature type="signal peptide" evidence="6">
    <location>
        <begin position="1"/>
        <end position="19"/>
    </location>
</feature>
<dbReference type="InterPro" id="IPR013819">
    <property type="entry name" value="LipOase_C"/>
</dbReference>
<dbReference type="Pfam" id="PF00305">
    <property type="entry name" value="Lipoxygenase"/>
    <property type="match status" value="1"/>
</dbReference>
<dbReference type="EMBL" id="KB456261">
    <property type="protein sequence ID" value="EMF15472.1"/>
    <property type="molecule type" value="Genomic_DNA"/>
</dbReference>
<dbReference type="STRING" id="692275.M3B6Q0"/>
<name>M3B6Q0_SPHMS</name>
<evidence type="ECO:0000313" key="8">
    <source>
        <dbReference type="EMBL" id="EMF15472.1"/>
    </source>
</evidence>
<evidence type="ECO:0000256" key="4">
    <source>
        <dbReference type="ARBA" id="ARBA00023002"/>
    </source>
</evidence>
<dbReference type="GO" id="GO:0043651">
    <property type="term" value="P:linoleic acid metabolic process"/>
    <property type="evidence" value="ECO:0007669"/>
    <property type="project" value="UniProtKB-ARBA"/>
</dbReference>
<feature type="chain" id="PRO_5004031371" description="Manganese lipoxygenase" evidence="6">
    <location>
        <begin position="20"/>
        <end position="601"/>
    </location>
</feature>
<evidence type="ECO:0000256" key="2">
    <source>
        <dbReference type="ARBA" id="ARBA00022723"/>
    </source>
</evidence>
<feature type="domain" description="Lipoxygenase" evidence="7">
    <location>
        <begin position="36"/>
        <end position="601"/>
    </location>
</feature>
<evidence type="ECO:0000256" key="3">
    <source>
        <dbReference type="ARBA" id="ARBA00022964"/>
    </source>
</evidence>